<proteinExistence type="predicted"/>
<reference evidence="2" key="1">
    <citation type="submission" date="2020-05" db="EMBL/GenBank/DDBJ databases">
        <authorList>
            <person name="Chiriac C."/>
            <person name="Salcher M."/>
            <person name="Ghai R."/>
            <person name="Kavagutti S V."/>
        </authorList>
    </citation>
    <scope>NUCLEOTIDE SEQUENCE</scope>
</reference>
<dbReference type="Pfam" id="PF14155">
    <property type="entry name" value="DUF4307"/>
    <property type="match status" value="1"/>
</dbReference>
<organism evidence="2">
    <name type="scientific">freshwater metagenome</name>
    <dbReference type="NCBI Taxonomy" id="449393"/>
    <lineage>
        <taxon>unclassified sequences</taxon>
        <taxon>metagenomes</taxon>
        <taxon>ecological metagenomes</taxon>
    </lineage>
</organism>
<dbReference type="InterPro" id="IPR025443">
    <property type="entry name" value="DUF4307"/>
</dbReference>
<dbReference type="EMBL" id="CAEZSG010000081">
    <property type="protein sequence ID" value="CAB4538424.1"/>
    <property type="molecule type" value="Genomic_DNA"/>
</dbReference>
<accession>A0A6J6BI45</accession>
<protein>
    <submittedName>
        <fullName evidence="2">Unannotated protein</fullName>
    </submittedName>
</protein>
<gene>
    <name evidence="2" type="ORF">UFOPK1413_00605</name>
    <name evidence="3" type="ORF">UFOPK1767_00959</name>
</gene>
<name>A0A6J6BI45_9ZZZZ</name>
<keyword evidence="1" id="KW-0812">Transmembrane</keyword>
<sequence length="131" mass="14243">MTSPTSPPAGRYGRSSSPARSIWIIASVSVLAFFLWVTWVFSTDPTTGIEWVAFESTGGETTASVKFQISAPPGTPVTCALRTVDASMGTNGWTVKSYPASDQFTTQYSETIKAVSEVSGIDVYRCWREDR</sequence>
<keyword evidence="1" id="KW-0472">Membrane</keyword>
<evidence type="ECO:0000256" key="1">
    <source>
        <dbReference type="SAM" id="Phobius"/>
    </source>
</evidence>
<dbReference type="EMBL" id="CAEZTZ010000152">
    <property type="protein sequence ID" value="CAB4591328.1"/>
    <property type="molecule type" value="Genomic_DNA"/>
</dbReference>
<dbReference type="AlphaFoldDB" id="A0A6J6BI45"/>
<keyword evidence="1" id="KW-1133">Transmembrane helix</keyword>
<evidence type="ECO:0000313" key="3">
    <source>
        <dbReference type="EMBL" id="CAB4591328.1"/>
    </source>
</evidence>
<evidence type="ECO:0000313" key="2">
    <source>
        <dbReference type="EMBL" id="CAB4538424.1"/>
    </source>
</evidence>
<feature type="transmembrane region" description="Helical" evidence="1">
    <location>
        <begin position="21"/>
        <end position="41"/>
    </location>
</feature>